<evidence type="ECO:0000256" key="2">
    <source>
        <dbReference type="SAM" id="Phobius"/>
    </source>
</evidence>
<feature type="region of interest" description="Disordered" evidence="1">
    <location>
        <begin position="41"/>
        <end position="66"/>
    </location>
</feature>
<reference evidence="3 4" key="1">
    <citation type="submission" date="2024-04" db="EMBL/GenBank/DDBJ databases">
        <authorList>
            <consortium name="Genoscope - CEA"/>
            <person name="William W."/>
        </authorList>
    </citation>
    <scope>NUCLEOTIDE SEQUENCE [LARGE SCALE GENOMIC DNA]</scope>
</reference>
<dbReference type="AlphaFoldDB" id="A0AAV2IHE2"/>
<organism evidence="3 4">
    <name type="scientific">Lymnaea stagnalis</name>
    <name type="common">Great pond snail</name>
    <name type="synonym">Helix stagnalis</name>
    <dbReference type="NCBI Taxonomy" id="6523"/>
    <lineage>
        <taxon>Eukaryota</taxon>
        <taxon>Metazoa</taxon>
        <taxon>Spiralia</taxon>
        <taxon>Lophotrochozoa</taxon>
        <taxon>Mollusca</taxon>
        <taxon>Gastropoda</taxon>
        <taxon>Heterobranchia</taxon>
        <taxon>Euthyneura</taxon>
        <taxon>Panpulmonata</taxon>
        <taxon>Hygrophila</taxon>
        <taxon>Lymnaeoidea</taxon>
        <taxon>Lymnaeidae</taxon>
        <taxon>Lymnaea</taxon>
    </lineage>
</organism>
<accession>A0AAV2IHE2</accession>
<keyword evidence="2" id="KW-1133">Transmembrane helix</keyword>
<feature type="region of interest" description="Disordered" evidence="1">
    <location>
        <begin position="78"/>
        <end position="98"/>
    </location>
</feature>
<dbReference type="Proteomes" id="UP001497497">
    <property type="component" value="Unassembled WGS sequence"/>
</dbReference>
<keyword evidence="2" id="KW-0812">Transmembrane</keyword>
<comment type="caution">
    <text evidence="3">The sequence shown here is derived from an EMBL/GenBank/DDBJ whole genome shotgun (WGS) entry which is preliminary data.</text>
</comment>
<name>A0AAV2IHE2_LYMST</name>
<dbReference type="EMBL" id="CAXITT010000674">
    <property type="protein sequence ID" value="CAL1545081.1"/>
    <property type="molecule type" value="Genomic_DNA"/>
</dbReference>
<feature type="region of interest" description="Disordered" evidence="1">
    <location>
        <begin position="136"/>
        <end position="155"/>
    </location>
</feature>
<gene>
    <name evidence="3" type="ORF">GSLYS_00018564001</name>
</gene>
<evidence type="ECO:0000313" key="4">
    <source>
        <dbReference type="Proteomes" id="UP001497497"/>
    </source>
</evidence>
<feature type="transmembrane region" description="Helical" evidence="2">
    <location>
        <begin position="12"/>
        <end position="33"/>
    </location>
</feature>
<feature type="compositionally biased region" description="Basic and acidic residues" evidence="1">
    <location>
        <begin position="53"/>
        <end position="66"/>
    </location>
</feature>
<proteinExistence type="predicted"/>
<protein>
    <submittedName>
        <fullName evidence="3">Uncharacterized protein</fullName>
    </submittedName>
</protein>
<evidence type="ECO:0000256" key="1">
    <source>
        <dbReference type="SAM" id="MobiDB-lite"/>
    </source>
</evidence>
<keyword evidence="2" id="KW-0472">Membrane</keyword>
<sequence length="155" mass="17376">MAKGIEILTAPWGYVSLLVLMMAVLLCFVIILCTRNSRNKKSSEAQIEEAKEEEEKSEIRTQEEMRRSDTIKYVKLNIEKDKSSSSPESEHISDETPQAHHYENVNTMVADVHLACDGGGGGSSKEIPVEHIYDTVKPKPHIDNPYANVEYKAPS</sequence>
<keyword evidence="4" id="KW-1185">Reference proteome</keyword>
<evidence type="ECO:0000313" key="3">
    <source>
        <dbReference type="EMBL" id="CAL1545081.1"/>
    </source>
</evidence>